<feature type="domain" description="N-acetyltransferase" evidence="3">
    <location>
        <begin position="12"/>
        <end position="174"/>
    </location>
</feature>
<dbReference type="SUPFAM" id="SSF55729">
    <property type="entry name" value="Acyl-CoA N-acyltransferases (Nat)"/>
    <property type="match status" value="1"/>
</dbReference>
<keyword evidence="2" id="KW-0012">Acyltransferase</keyword>
<dbReference type="Gene3D" id="3.40.630.30">
    <property type="match status" value="1"/>
</dbReference>
<evidence type="ECO:0000256" key="2">
    <source>
        <dbReference type="ARBA" id="ARBA00023315"/>
    </source>
</evidence>
<sequence length="200" mass="21980">MRTEEEATEAEIVLRAAAPEDAPAVAALVESAYRGESSRAGWTTEADLLDGRRTDAAAVLKIIEDPGSRVLLVERDGAPVACCQLERRDDAAYFGMFAVRPTLQGGGVGRAVLAAAEHEARTRWGSREMHMHVISVRAELIAWYERRGYRPTGERVAFPYDNERFGVPRRSDLEFVVLSKPLLHSPEARPPAQAQAQPAT</sequence>
<dbReference type="InterPro" id="IPR016181">
    <property type="entry name" value="Acyl_CoA_acyltransferase"/>
</dbReference>
<dbReference type="InterPro" id="IPR050832">
    <property type="entry name" value="Bact_Acetyltransf"/>
</dbReference>
<dbReference type="CDD" id="cd04301">
    <property type="entry name" value="NAT_SF"/>
    <property type="match status" value="1"/>
</dbReference>
<dbReference type="Pfam" id="PF00583">
    <property type="entry name" value="Acetyltransf_1"/>
    <property type="match status" value="1"/>
</dbReference>
<evidence type="ECO:0000313" key="4">
    <source>
        <dbReference type="EMBL" id="GAA0949725.1"/>
    </source>
</evidence>
<dbReference type="RefSeq" id="WP_344240557.1">
    <property type="nucleotide sequence ID" value="NZ_BAAAHH010000009.1"/>
</dbReference>
<organism evidence="4 5">
    <name type="scientific">Actinocorallia libanotica</name>
    <dbReference type="NCBI Taxonomy" id="46162"/>
    <lineage>
        <taxon>Bacteria</taxon>
        <taxon>Bacillati</taxon>
        <taxon>Actinomycetota</taxon>
        <taxon>Actinomycetes</taxon>
        <taxon>Streptosporangiales</taxon>
        <taxon>Thermomonosporaceae</taxon>
        <taxon>Actinocorallia</taxon>
    </lineage>
</organism>
<evidence type="ECO:0000313" key="5">
    <source>
        <dbReference type="Proteomes" id="UP001500665"/>
    </source>
</evidence>
<protein>
    <submittedName>
        <fullName evidence="4">GNAT family N-acetyltransferase</fullName>
    </submittedName>
</protein>
<dbReference type="PROSITE" id="PS51186">
    <property type="entry name" value="GNAT"/>
    <property type="match status" value="1"/>
</dbReference>
<name>A0ABN1R0E9_9ACTN</name>
<gene>
    <name evidence="4" type="ORF">GCM10009550_27410</name>
</gene>
<keyword evidence="1" id="KW-0808">Transferase</keyword>
<reference evidence="4 5" key="1">
    <citation type="journal article" date="2019" name="Int. J. Syst. Evol. Microbiol.">
        <title>The Global Catalogue of Microorganisms (GCM) 10K type strain sequencing project: providing services to taxonomists for standard genome sequencing and annotation.</title>
        <authorList>
            <consortium name="The Broad Institute Genomics Platform"/>
            <consortium name="The Broad Institute Genome Sequencing Center for Infectious Disease"/>
            <person name="Wu L."/>
            <person name="Ma J."/>
        </authorList>
    </citation>
    <scope>NUCLEOTIDE SEQUENCE [LARGE SCALE GENOMIC DNA]</scope>
    <source>
        <strain evidence="4 5">JCM 10696</strain>
    </source>
</reference>
<dbReference type="EMBL" id="BAAAHH010000009">
    <property type="protein sequence ID" value="GAA0949725.1"/>
    <property type="molecule type" value="Genomic_DNA"/>
</dbReference>
<dbReference type="PANTHER" id="PTHR43877">
    <property type="entry name" value="AMINOALKYLPHOSPHONATE N-ACETYLTRANSFERASE-RELATED-RELATED"/>
    <property type="match status" value="1"/>
</dbReference>
<proteinExistence type="predicted"/>
<dbReference type="InterPro" id="IPR000182">
    <property type="entry name" value="GNAT_dom"/>
</dbReference>
<evidence type="ECO:0000256" key="1">
    <source>
        <dbReference type="ARBA" id="ARBA00022679"/>
    </source>
</evidence>
<accession>A0ABN1R0E9</accession>
<comment type="caution">
    <text evidence="4">The sequence shown here is derived from an EMBL/GenBank/DDBJ whole genome shotgun (WGS) entry which is preliminary data.</text>
</comment>
<dbReference type="Proteomes" id="UP001500665">
    <property type="component" value="Unassembled WGS sequence"/>
</dbReference>
<evidence type="ECO:0000259" key="3">
    <source>
        <dbReference type="PROSITE" id="PS51186"/>
    </source>
</evidence>
<keyword evidence="5" id="KW-1185">Reference proteome</keyword>